<dbReference type="Pfam" id="PF25192">
    <property type="entry name" value="DiatomPyrShell"/>
    <property type="match status" value="1"/>
</dbReference>
<protein>
    <submittedName>
        <fullName evidence="2">Uncharacterized protein</fullName>
    </submittedName>
</protein>
<gene>
    <name evidence="2" type="ORF">ACHAWO_010671</name>
</gene>
<evidence type="ECO:0000256" key="1">
    <source>
        <dbReference type="SAM" id="SignalP"/>
    </source>
</evidence>
<proteinExistence type="predicted"/>
<reference evidence="2 3" key="1">
    <citation type="submission" date="2024-10" db="EMBL/GenBank/DDBJ databases">
        <title>Updated reference genomes for cyclostephanoid diatoms.</title>
        <authorList>
            <person name="Roberts W.R."/>
            <person name="Alverson A.J."/>
        </authorList>
    </citation>
    <scope>NUCLEOTIDE SEQUENCE [LARGE SCALE GENOMIC DNA]</scope>
    <source>
        <strain evidence="2 3">AJA010-31</strain>
    </source>
</reference>
<dbReference type="AlphaFoldDB" id="A0ABD3PSK4"/>
<evidence type="ECO:0000313" key="3">
    <source>
        <dbReference type="Proteomes" id="UP001530400"/>
    </source>
</evidence>
<name>A0ABD3PSK4_9STRA</name>
<evidence type="ECO:0000313" key="2">
    <source>
        <dbReference type="EMBL" id="KAL3790832.1"/>
    </source>
</evidence>
<accession>A0ABD3PSK4</accession>
<dbReference type="InterPro" id="IPR057491">
    <property type="entry name" value="DiatomPyrShell"/>
</dbReference>
<feature type="signal peptide" evidence="1">
    <location>
        <begin position="1"/>
        <end position="20"/>
    </location>
</feature>
<organism evidence="2 3">
    <name type="scientific">Cyclotella atomus</name>
    <dbReference type="NCBI Taxonomy" id="382360"/>
    <lineage>
        <taxon>Eukaryota</taxon>
        <taxon>Sar</taxon>
        <taxon>Stramenopiles</taxon>
        <taxon>Ochrophyta</taxon>
        <taxon>Bacillariophyta</taxon>
        <taxon>Coscinodiscophyceae</taxon>
        <taxon>Thalassiosirophycidae</taxon>
        <taxon>Stephanodiscales</taxon>
        <taxon>Stephanodiscaceae</taxon>
        <taxon>Cyclotella</taxon>
    </lineage>
</organism>
<dbReference type="Proteomes" id="UP001530400">
    <property type="component" value="Unassembled WGS sequence"/>
</dbReference>
<sequence length="369" mass="40241">MKIGASILAAALAIMASTEAFAPSHLAQRASTSTTVLHDHRINAGLPTFTPTSRARAINEYEAQTPQNQFPYICKGDRSSELSFDPSAFPKNLPLQQIQGQNARLTFKMPPGSSKVQMLIQSQGRPVTARVELWCGPIRRTHFMDINCMNGAETPFRATLTFKNTDSAGPQVVQINTKEDSAFPAFVGVDVLTPERCKERQAVFDAIWKSSTKIYSQGNKTIRSVPIADNCKSVQLLVWSKDVGKKSFKVNIEMLQGPNTKRQYYELQCGGGSQPYHAVFETPGNGWTFRLLNTKTIHDGSAEFVLVPYEVEGEEGVATSEGVAMYYGGNSKDSTHGGNYGTSLGPHGGRDFRNSAYGAGGSSGEIGRW</sequence>
<dbReference type="EMBL" id="JALLPJ020000484">
    <property type="protein sequence ID" value="KAL3790832.1"/>
    <property type="molecule type" value="Genomic_DNA"/>
</dbReference>
<keyword evidence="3" id="KW-1185">Reference proteome</keyword>
<feature type="chain" id="PRO_5044831679" evidence="1">
    <location>
        <begin position="21"/>
        <end position="369"/>
    </location>
</feature>
<keyword evidence="1" id="KW-0732">Signal</keyword>
<comment type="caution">
    <text evidence="2">The sequence shown here is derived from an EMBL/GenBank/DDBJ whole genome shotgun (WGS) entry which is preliminary data.</text>
</comment>